<keyword evidence="5" id="KW-1185">Reference proteome</keyword>
<evidence type="ECO:0000313" key="2">
    <source>
        <dbReference type="EMBL" id="KAB8288772.1"/>
    </source>
</evidence>
<name>A0A6L4X290_9BIFI</name>
<feature type="transmembrane region" description="Helical" evidence="1">
    <location>
        <begin position="198"/>
        <end position="220"/>
    </location>
</feature>
<evidence type="ECO:0008006" key="6">
    <source>
        <dbReference type="Google" id="ProtNLM"/>
    </source>
</evidence>
<keyword evidence="1" id="KW-1133">Transmembrane helix</keyword>
<reference evidence="2 5" key="2">
    <citation type="submission" date="2019-10" db="EMBL/GenBank/DDBJ databases">
        <title>Characterization of the phylogenetic diversity of two novel species belonging to the genus Bifidobacterium: Bifidobacterium cebidarum sp. nov. and Bifidobacterium leontopitheci sp. nov.</title>
        <authorList>
            <person name="Lugli G.A."/>
            <person name="Duranti S."/>
            <person name="Milani C."/>
            <person name="Turroni F."/>
            <person name="Ventura M."/>
        </authorList>
    </citation>
    <scope>NUCLEOTIDE SEQUENCE [LARGE SCALE GENOMIC DNA]</scope>
    <source>
        <strain evidence="2 5">DSM 100688</strain>
    </source>
</reference>
<keyword evidence="1" id="KW-0812">Transmembrane</keyword>
<proteinExistence type="predicted"/>
<evidence type="ECO:0000313" key="5">
    <source>
        <dbReference type="Proteomes" id="UP000482084"/>
    </source>
</evidence>
<dbReference type="Proteomes" id="UP000482084">
    <property type="component" value="Unassembled WGS sequence"/>
</dbReference>
<protein>
    <recommendedName>
        <fullName evidence="6">DUF624 domain-containing protein</fullName>
    </recommendedName>
</protein>
<reference evidence="3 4" key="1">
    <citation type="submission" date="2019-10" db="EMBL/GenBank/DDBJ databases">
        <title>Bifidobacterium from non-human primates.</title>
        <authorList>
            <person name="Modesto M."/>
        </authorList>
    </citation>
    <scope>NUCLEOTIDE SEQUENCE [LARGE SCALE GENOMIC DNA]</scope>
    <source>
        <strain evidence="3 4">TREM</strain>
    </source>
</reference>
<keyword evidence="1" id="KW-0472">Membrane</keyword>
<feature type="transmembrane region" description="Helical" evidence="1">
    <location>
        <begin position="232"/>
        <end position="251"/>
    </location>
</feature>
<comment type="caution">
    <text evidence="2">The sequence shown here is derived from an EMBL/GenBank/DDBJ whole genome shotgun (WGS) entry which is preliminary data.</text>
</comment>
<dbReference type="Proteomes" id="UP000469943">
    <property type="component" value="Unassembled WGS sequence"/>
</dbReference>
<feature type="transmembrane region" description="Helical" evidence="1">
    <location>
        <begin position="165"/>
        <end position="186"/>
    </location>
</feature>
<feature type="transmembrane region" description="Helical" evidence="1">
    <location>
        <begin position="257"/>
        <end position="277"/>
    </location>
</feature>
<evidence type="ECO:0000313" key="4">
    <source>
        <dbReference type="Proteomes" id="UP000469943"/>
    </source>
</evidence>
<evidence type="ECO:0000313" key="3">
    <source>
        <dbReference type="EMBL" id="NEG71365.1"/>
    </source>
</evidence>
<feature type="transmembrane region" description="Helical" evidence="1">
    <location>
        <begin position="28"/>
        <end position="56"/>
    </location>
</feature>
<sequence length="330" mass="35912">MSNEDRSNNNASPDATNKWFQADAFMHIVNSVVVMILAGVCCLVAALPLVIVMLVVNDLNYWPLYFAAAALSSPSVAALYAMFRDHPALLARGSRVRVKRMMDAETERAAAGTSGSTGDGTSGSTADTAATFPPDWIAGLYVRQDVAVAMFRPYFRAYARLFPRALAVGATFALIGFAFVYNIALFAQFPWGAAVTPALAVCLVFLFAAFSIAMVLVVEYPKARYLSVMKNAAILCIRRAYILLITAVAFVAYGYGLFHWALLMMVFGTGVLWYLIWGASRWQAQRLFMQMAAESHDPRVVEMYEIAPATGSSNGSGIGGLLSGLTDWRQ</sequence>
<gene>
    <name evidence="2" type="ORF">DSM100688_0774</name>
    <name evidence="3" type="ORF">GFD24_03835</name>
</gene>
<dbReference type="AlphaFoldDB" id="A0A6L4X290"/>
<dbReference type="EMBL" id="WHZX01000002">
    <property type="protein sequence ID" value="NEG71365.1"/>
    <property type="molecule type" value="Genomic_DNA"/>
</dbReference>
<accession>A0A6L4X290</accession>
<dbReference type="OrthoDB" id="3230525at2"/>
<feature type="transmembrane region" description="Helical" evidence="1">
    <location>
        <begin position="62"/>
        <end position="83"/>
    </location>
</feature>
<dbReference type="EMBL" id="WBSM01000002">
    <property type="protein sequence ID" value="KAB8288772.1"/>
    <property type="molecule type" value="Genomic_DNA"/>
</dbReference>
<organism evidence="2 5">
    <name type="scientific">Bifidobacterium ramosum</name>
    <dbReference type="NCBI Taxonomy" id="1798158"/>
    <lineage>
        <taxon>Bacteria</taxon>
        <taxon>Bacillati</taxon>
        <taxon>Actinomycetota</taxon>
        <taxon>Actinomycetes</taxon>
        <taxon>Bifidobacteriales</taxon>
        <taxon>Bifidobacteriaceae</taxon>
        <taxon>Bifidobacterium</taxon>
    </lineage>
</organism>
<evidence type="ECO:0000256" key="1">
    <source>
        <dbReference type="SAM" id="Phobius"/>
    </source>
</evidence>
<dbReference type="RefSeq" id="WP_152357865.1">
    <property type="nucleotide sequence ID" value="NZ_WBSM01000002.1"/>
</dbReference>